<proteinExistence type="predicted"/>
<gene>
    <name evidence="1" type="ordered locus">Rpic12D_4886</name>
</gene>
<organism evidence="1">
    <name type="scientific">Ralstonia pickettii (strain 12D)</name>
    <dbReference type="NCBI Taxonomy" id="428406"/>
    <lineage>
        <taxon>Bacteria</taxon>
        <taxon>Pseudomonadati</taxon>
        <taxon>Pseudomonadota</taxon>
        <taxon>Betaproteobacteria</taxon>
        <taxon>Burkholderiales</taxon>
        <taxon>Burkholderiaceae</taxon>
        <taxon>Ralstonia</taxon>
    </lineage>
</organism>
<sequence>MEKQHISVGPAKRIEAYFQPQAWIRNDATDIDGGRSIDVTEKVLSLQLEQIHTLKDYRDSTDALVDPIKLGHGGPYTVSVVSSVEEYFDVQSLADITQEQLDCALAASMEAALQDRVPSALLKRKVLEIWGSMKGLTLHDGYRFLVASHTKAGRVIAVVDGVFNRDVFKALIAETQDAGVAADNVYVYCEIGSYTGPGIEIVKFDDFPAVLGRYRKPKGGEDYVVLIAPAEARSYLAHSSEEDDGETSATPPRTLDIAEAVRFVSLSEASAAQEQVVKLYPGSEFLIDIAPRTESEDAPAAVAQGMPDPEGLNDERALWARQALDVFKRVTGCEEESVVGDLLCNLMHHCDRAGVDFMSEMGRAVRHYEEETSTDAAGQSAGVLESLVSDARELRDMKVEINKDYSEEDLQRWGDRLAVAEKAVDLLKNLPLYPHLEQRAHVLVASEAEQK</sequence>
<geneLocation type="plasmid" evidence="1">
    <name>pRp12D01</name>
</geneLocation>
<dbReference type="EMBL" id="CP001646">
    <property type="protein sequence ID" value="ACS66120.1"/>
    <property type="molecule type" value="Genomic_DNA"/>
</dbReference>
<protein>
    <submittedName>
        <fullName evidence="1">Uncharacterized protein</fullName>
    </submittedName>
</protein>
<name>C6BPJ6_RALP1</name>
<dbReference type="KEGG" id="rpf:Rpic12D_4886"/>
<keyword evidence="1" id="KW-0614">Plasmid</keyword>
<evidence type="ECO:0000313" key="1">
    <source>
        <dbReference type="EMBL" id="ACS66120.1"/>
    </source>
</evidence>
<dbReference type="AlphaFoldDB" id="C6BPJ6"/>
<accession>C6BPJ6</accession>
<dbReference type="HOGENOM" id="CLU_606725_0_0_4"/>
<reference evidence="1" key="1">
    <citation type="submission" date="2009-06" db="EMBL/GenBank/DDBJ databases">
        <title>Complete sequence plasmid 1 of Ralstonia pickettii 12D.</title>
        <authorList>
            <consortium name="US DOE Joint Genome Institute"/>
            <person name="Lucas S."/>
            <person name="Copeland A."/>
            <person name="Lapidus A."/>
            <person name="Glavina del Rio T."/>
            <person name="Dalin E."/>
            <person name="Tice H."/>
            <person name="Bruce D."/>
            <person name="Goodwin L."/>
            <person name="Pitluck S."/>
            <person name="Sims D."/>
            <person name="Meincke L."/>
            <person name="Brettin T."/>
            <person name="Detter J.C."/>
            <person name="Han C."/>
            <person name="Larimer F."/>
            <person name="Land M."/>
            <person name="Hauser L."/>
            <person name="Kyrpides N."/>
            <person name="Ovchinnikova G."/>
            <person name="Marsh T."/>
            <person name="Richardson P."/>
        </authorList>
    </citation>
    <scope>NUCLEOTIDE SEQUENCE [LARGE SCALE GENOMIC DNA]</scope>
    <source>
        <plasmid evidence="1">12D</plasmid>
        <plasmid evidence="1">pRp12D01</plasmid>
    </source>
</reference>